<dbReference type="FunFam" id="1.10.357.50:FF:000006">
    <property type="entry name" value="Exocyst complex component sec6"/>
    <property type="match status" value="1"/>
</dbReference>
<dbReference type="InterPro" id="IPR010326">
    <property type="entry name" value="EXOC3/Sec6"/>
</dbReference>
<name>A0A4S4L2P6_9AGAM</name>
<accession>A0A4S4L2P6</accession>
<comment type="caution">
    <text evidence="4">The sequence shown here is derived from an EMBL/GenBank/DDBJ whole genome shotgun (WGS) entry which is preliminary data.</text>
</comment>
<dbReference type="GO" id="GO:0006887">
    <property type="term" value="P:exocytosis"/>
    <property type="evidence" value="ECO:0007669"/>
    <property type="project" value="UniProtKB-KW"/>
</dbReference>
<dbReference type="GO" id="GO:0000145">
    <property type="term" value="C:exocyst"/>
    <property type="evidence" value="ECO:0007669"/>
    <property type="project" value="InterPro"/>
</dbReference>
<dbReference type="AlphaFoldDB" id="A0A4S4L2P6"/>
<dbReference type="Pfam" id="PF06046">
    <property type="entry name" value="Sec6"/>
    <property type="match status" value="1"/>
</dbReference>
<comment type="similarity">
    <text evidence="1">Belongs to the SEC6 family.</text>
</comment>
<proteinExistence type="inferred from homology"/>
<keyword evidence="5" id="KW-1185">Reference proteome</keyword>
<organism evidence="4 5">
    <name type="scientific">Phellinidium pouzarii</name>
    <dbReference type="NCBI Taxonomy" id="167371"/>
    <lineage>
        <taxon>Eukaryota</taxon>
        <taxon>Fungi</taxon>
        <taxon>Dikarya</taxon>
        <taxon>Basidiomycota</taxon>
        <taxon>Agaricomycotina</taxon>
        <taxon>Agaricomycetes</taxon>
        <taxon>Hymenochaetales</taxon>
        <taxon>Hymenochaetaceae</taxon>
        <taxon>Phellinidium</taxon>
    </lineage>
</organism>
<dbReference type="InterPro" id="IPR042532">
    <property type="entry name" value="EXOC3/Sec6_C"/>
</dbReference>
<evidence type="ECO:0000256" key="1">
    <source>
        <dbReference type="ARBA" id="ARBA00009447"/>
    </source>
</evidence>
<dbReference type="Proteomes" id="UP000308199">
    <property type="component" value="Unassembled WGS sequence"/>
</dbReference>
<dbReference type="EMBL" id="SGPK01000264">
    <property type="protein sequence ID" value="THH05397.1"/>
    <property type="molecule type" value="Genomic_DNA"/>
</dbReference>
<evidence type="ECO:0000256" key="3">
    <source>
        <dbReference type="ARBA" id="ARBA00022483"/>
    </source>
</evidence>
<dbReference type="Gene3D" id="1.10.357.50">
    <property type="match status" value="1"/>
</dbReference>
<dbReference type="GO" id="GO:0051601">
    <property type="term" value="P:exocyst localization"/>
    <property type="evidence" value="ECO:0007669"/>
    <property type="project" value="TreeGrafter"/>
</dbReference>
<reference evidence="4 5" key="1">
    <citation type="submission" date="2019-02" db="EMBL/GenBank/DDBJ databases">
        <title>Genome sequencing of the rare red list fungi Phellinidium pouzarii.</title>
        <authorList>
            <person name="Buettner E."/>
            <person name="Kellner H."/>
        </authorList>
    </citation>
    <scope>NUCLEOTIDE SEQUENCE [LARGE SCALE GENOMIC DNA]</scope>
    <source>
        <strain evidence="4 5">DSM 108285</strain>
    </source>
</reference>
<keyword evidence="3" id="KW-0268">Exocytosis</keyword>
<sequence>MSLQAPSAAQAIGEYLQAPDDLMKVAAFRKKLEKEKASIDARLKSGVKEQLEATRDGLRKLLGTRTNVQAVKDEMSTVDGLCQNPQNVISTFDQIARVSMVHRNFERVEEMVNNLTEMYAKLEMLEEMLYADREDITGPARNLLSMHFVLNQLENFRNQSMHQAKTASTESRVTLVRWFDRLNKFIEQFEEYYADLSRNILPIVRAGHPEVVVKLVKIAEIEGKEDEKVDYLKLFYPLVIYISNIYLQAIVIRLVKKAAKMDAASKFRSLQANARVIKHYRSKLTKNISDSIKHSFEEAYNTDEQDPSAFVEHLSEWMYKDLIRIEDDVVRCFPQSWDIHSLYIREYHKALDSTLKKIVNSKPAPPVLLTIHAWLKEHKKNMKELGVPEKWLEPPLLDGKEQDLIEKYLQTIISKLDEWVENLMSTEKKQFIARTDPPELDADGLYGMQGAVILFQMVNQQIDLAMESGQGSILARVVEESGRVMRSIQEQWGRLIEAEYKKQIEKPEEVAGGLGEYCIALANDQIKSADFTEALSSRLEPLVSEKYQSVIVERLNDAIDGYLDVAKKCTQILIDIVFNDLKPALKQLFQPPWYEGNMVQIIETVRDYMNDYQQYLNSSILDLLVEDLLDTFLVSYLTALANATKLRMPAATDRIRDDITLAFKFFSGLKPAKELESYFEVVELVLALLEASKSLVFLSFWEFAKVHGPNVSFVEGLMKARDDLDRAAVSEVMESVKRKVKEENLTDRKWT</sequence>
<dbReference type="GO" id="GO:0000149">
    <property type="term" value="F:SNARE binding"/>
    <property type="evidence" value="ECO:0007669"/>
    <property type="project" value="TreeGrafter"/>
</dbReference>
<keyword evidence="2" id="KW-0813">Transport</keyword>
<dbReference type="PANTHER" id="PTHR21292">
    <property type="entry name" value="EXOCYST COMPLEX COMPONENT SEC6-RELATED"/>
    <property type="match status" value="1"/>
</dbReference>
<evidence type="ECO:0000313" key="4">
    <source>
        <dbReference type="EMBL" id="THH05397.1"/>
    </source>
</evidence>
<evidence type="ECO:0000313" key="5">
    <source>
        <dbReference type="Proteomes" id="UP000308199"/>
    </source>
</evidence>
<protein>
    <submittedName>
        <fullName evidence="4">Uncharacterized protein</fullName>
    </submittedName>
</protein>
<dbReference type="OrthoDB" id="190098at2759"/>
<evidence type="ECO:0000256" key="2">
    <source>
        <dbReference type="ARBA" id="ARBA00022448"/>
    </source>
</evidence>
<gene>
    <name evidence="4" type="ORF">EW145_g4825</name>
</gene>
<dbReference type="PANTHER" id="PTHR21292:SF1">
    <property type="entry name" value="EXOCYST COMPLEX COMPONENT 3"/>
    <property type="match status" value="1"/>
</dbReference>
<dbReference type="Gene3D" id="1.10.357.70">
    <property type="entry name" value="Exocyst complex component Sec6, C-terminal domain"/>
    <property type="match status" value="1"/>
</dbReference>